<gene>
    <name evidence="1" type="ORF">EJK53_0656</name>
    <name evidence="2" type="ORF">EJK54_0267</name>
</gene>
<accession>A0A3S9QDR5</accession>
<dbReference type="EMBL" id="CP034662">
    <property type="protein sequence ID" value="AZQ92909.1"/>
    <property type="molecule type" value="Genomic_DNA"/>
</dbReference>
<dbReference type="EMBL" id="RYER01000021">
    <property type="protein sequence ID" value="RUO13501.1"/>
    <property type="molecule type" value="Genomic_DNA"/>
</dbReference>
<dbReference type="AlphaFoldDB" id="A0A3S9QDR5"/>
<evidence type="ECO:0000313" key="2">
    <source>
        <dbReference type="EMBL" id="RUO13501.1"/>
    </source>
</evidence>
<reference evidence="3 4" key="1">
    <citation type="submission" date="2018-12" db="EMBL/GenBank/DDBJ databases">
        <title>Persistence of Moraxella catarrhalis in Chronic Obstructive Pulmonary Disease and Regulation of the Hag/MID Adhesin.</title>
        <authorList>
            <person name="Murphy T."/>
            <person name="Zhao X."/>
            <person name="Vyas G."/>
            <person name="Aluvathingal J."/>
            <person name="Nadendla S."/>
            <person name="Tallon L."/>
            <person name="Tettelin H."/>
        </authorList>
    </citation>
    <scope>NUCLEOTIDE SEQUENCE [LARGE SCALE GENOMIC DNA]</scope>
    <source>
        <strain evidence="2 3">173P27B1</strain>
        <strain evidence="1 4">46P58B1</strain>
    </source>
</reference>
<evidence type="ECO:0000313" key="1">
    <source>
        <dbReference type="EMBL" id="AZQ92909.1"/>
    </source>
</evidence>
<keyword evidence="3" id="KW-1185">Reference proteome</keyword>
<evidence type="ECO:0000313" key="4">
    <source>
        <dbReference type="Proteomes" id="UP000280228"/>
    </source>
</evidence>
<sequence>MVRIQTHHLNESGDWDRHSSMVVTVEQYCDVIFTKSLPLC</sequence>
<evidence type="ECO:0000313" key="3">
    <source>
        <dbReference type="Proteomes" id="UP000268436"/>
    </source>
</evidence>
<dbReference type="Proteomes" id="UP000280228">
    <property type="component" value="Chromosome"/>
</dbReference>
<proteinExistence type="predicted"/>
<protein>
    <submittedName>
        <fullName evidence="1">Uncharacterized protein</fullName>
    </submittedName>
</protein>
<name>A0A3S9QDR5_MORCA</name>
<organism evidence="1 4">
    <name type="scientific">Moraxella catarrhalis</name>
    <name type="common">Branhamella catarrhalis</name>
    <dbReference type="NCBI Taxonomy" id="480"/>
    <lineage>
        <taxon>Bacteria</taxon>
        <taxon>Pseudomonadati</taxon>
        <taxon>Pseudomonadota</taxon>
        <taxon>Gammaproteobacteria</taxon>
        <taxon>Moraxellales</taxon>
        <taxon>Moraxellaceae</taxon>
        <taxon>Moraxella</taxon>
    </lineage>
</organism>
<dbReference type="Proteomes" id="UP000268436">
    <property type="component" value="Unassembled WGS sequence"/>
</dbReference>